<evidence type="ECO:0000256" key="2">
    <source>
        <dbReference type="ARBA" id="ARBA00022649"/>
    </source>
</evidence>
<dbReference type="AlphaFoldDB" id="A0A855X8Y1"/>
<protein>
    <submittedName>
        <fullName evidence="3">Cell division protein</fullName>
    </submittedName>
</protein>
<dbReference type="GO" id="GO:0004521">
    <property type="term" value="F:RNA endonuclease activity"/>
    <property type="evidence" value="ECO:0007669"/>
    <property type="project" value="TreeGrafter"/>
</dbReference>
<dbReference type="PANTHER" id="PTHR33988">
    <property type="entry name" value="ENDORIBONUCLEASE MAZF-RELATED"/>
    <property type="match status" value="1"/>
</dbReference>
<evidence type="ECO:0000313" key="3">
    <source>
        <dbReference type="EMBL" id="PWT39087.1"/>
    </source>
</evidence>
<reference evidence="3 4" key="1">
    <citation type="journal article" date="2018" name="Front. Microbiol.">
        <title>Comparative Genomics of the Herbivore Gut Symbiont Lactobacillus reuteri Reveals Genetic Diversity and Lifestyle Adaptation.</title>
        <authorList>
            <person name="Zhao J."/>
        </authorList>
    </citation>
    <scope>NUCLEOTIDE SEQUENCE [LARGE SCALE GENOMIC DNA]</scope>
    <source>
        <strain evidence="3 4">LR10</strain>
    </source>
</reference>
<gene>
    <name evidence="3" type="ORF">DKZ22_11800</name>
</gene>
<comment type="similarity">
    <text evidence="1">Belongs to the PemK/MazF family.</text>
</comment>
<keyword evidence="3" id="KW-0131">Cell cycle</keyword>
<dbReference type="Gene3D" id="2.30.30.110">
    <property type="match status" value="1"/>
</dbReference>
<dbReference type="InterPro" id="IPR003477">
    <property type="entry name" value="PemK-like"/>
</dbReference>
<dbReference type="GO" id="GO:0006402">
    <property type="term" value="P:mRNA catabolic process"/>
    <property type="evidence" value="ECO:0007669"/>
    <property type="project" value="TreeGrafter"/>
</dbReference>
<evidence type="ECO:0000256" key="1">
    <source>
        <dbReference type="ARBA" id="ARBA00007521"/>
    </source>
</evidence>
<sequence length="119" mass="13605">MSFNKGYLPDRQDIIWINFQPSRGQEIRGRHPALVISSKEYSLLTGLVMVMPITHANNNRLKEFFIPLHGENIEGFINPLQTFTFSIMKRNAEYSGETANTVDWAQAITIHNQIIGNDD</sequence>
<dbReference type="Proteomes" id="UP000245980">
    <property type="component" value="Unassembled WGS sequence"/>
</dbReference>
<dbReference type="SUPFAM" id="SSF50118">
    <property type="entry name" value="Cell growth inhibitor/plasmid maintenance toxic component"/>
    <property type="match status" value="1"/>
</dbReference>
<keyword evidence="2" id="KW-1277">Toxin-antitoxin system</keyword>
<dbReference type="EMBL" id="QGHT01000108">
    <property type="protein sequence ID" value="PWT39087.1"/>
    <property type="molecule type" value="Genomic_DNA"/>
</dbReference>
<comment type="caution">
    <text evidence="3">The sequence shown here is derived from an EMBL/GenBank/DDBJ whole genome shotgun (WGS) entry which is preliminary data.</text>
</comment>
<organism evidence="3 4">
    <name type="scientific">Limosilactobacillus reuteri</name>
    <name type="common">Lactobacillus reuteri</name>
    <dbReference type="NCBI Taxonomy" id="1598"/>
    <lineage>
        <taxon>Bacteria</taxon>
        <taxon>Bacillati</taxon>
        <taxon>Bacillota</taxon>
        <taxon>Bacilli</taxon>
        <taxon>Lactobacillales</taxon>
        <taxon>Lactobacillaceae</taxon>
        <taxon>Limosilactobacillus</taxon>
    </lineage>
</organism>
<dbReference type="GO" id="GO:0016075">
    <property type="term" value="P:rRNA catabolic process"/>
    <property type="evidence" value="ECO:0007669"/>
    <property type="project" value="TreeGrafter"/>
</dbReference>
<accession>A0A855X8Y1</accession>
<proteinExistence type="inferred from homology"/>
<dbReference type="GO" id="GO:0003677">
    <property type="term" value="F:DNA binding"/>
    <property type="evidence" value="ECO:0007669"/>
    <property type="project" value="InterPro"/>
</dbReference>
<name>A0A855X8Y1_LIMRT</name>
<dbReference type="GO" id="GO:0051301">
    <property type="term" value="P:cell division"/>
    <property type="evidence" value="ECO:0007669"/>
    <property type="project" value="UniProtKB-KW"/>
</dbReference>
<evidence type="ECO:0000313" key="4">
    <source>
        <dbReference type="Proteomes" id="UP000245980"/>
    </source>
</evidence>
<dbReference type="InterPro" id="IPR011067">
    <property type="entry name" value="Plasmid_toxin/cell-grow_inhib"/>
</dbReference>
<keyword evidence="3" id="KW-0132">Cell division</keyword>
<dbReference type="RefSeq" id="WP_109954706.1">
    <property type="nucleotide sequence ID" value="NZ_QGHP01000111.1"/>
</dbReference>
<dbReference type="PANTHER" id="PTHR33988:SF3">
    <property type="entry name" value="ENDORIBONUCLEASE TOXIN CHPB-RELATED"/>
    <property type="match status" value="1"/>
</dbReference>
<dbReference type="Pfam" id="PF02452">
    <property type="entry name" value="PemK_toxin"/>
    <property type="match status" value="1"/>
</dbReference>